<reference evidence="1" key="1">
    <citation type="journal article" date="2022" name="Int. J. Mol. Sci.">
        <title>Draft Genome of Tanacetum Coccineum: Genomic Comparison of Closely Related Tanacetum-Family Plants.</title>
        <authorList>
            <person name="Yamashiro T."/>
            <person name="Shiraishi A."/>
            <person name="Nakayama K."/>
            <person name="Satake H."/>
        </authorList>
    </citation>
    <scope>NUCLEOTIDE SEQUENCE</scope>
</reference>
<reference evidence="1" key="2">
    <citation type="submission" date="2022-01" db="EMBL/GenBank/DDBJ databases">
        <authorList>
            <person name="Yamashiro T."/>
            <person name="Shiraishi A."/>
            <person name="Satake H."/>
            <person name="Nakayama K."/>
        </authorList>
    </citation>
    <scope>NUCLEOTIDE SEQUENCE</scope>
</reference>
<gene>
    <name evidence="1" type="ORF">Tco_1030899</name>
</gene>
<accession>A0ABQ5G8L9</accession>
<protein>
    <submittedName>
        <fullName evidence="1">Uncharacterized protein</fullName>
    </submittedName>
</protein>
<organism evidence="1 2">
    <name type="scientific">Tanacetum coccineum</name>
    <dbReference type="NCBI Taxonomy" id="301880"/>
    <lineage>
        <taxon>Eukaryota</taxon>
        <taxon>Viridiplantae</taxon>
        <taxon>Streptophyta</taxon>
        <taxon>Embryophyta</taxon>
        <taxon>Tracheophyta</taxon>
        <taxon>Spermatophyta</taxon>
        <taxon>Magnoliopsida</taxon>
        <taxon>eudicotyledons</taxon>
        <taxon>Gunneridae</taxon>
        <taxon>Pentapetalae</taxon>
        <taxon>asterids</taxon>
        <taxon>campanulids</taxon>
        <taxon>Asterales</taxon>
        <taxon>Asteraceae</taxon>
        <taxon>Asteroideae</taxon>
        <taxon>Anthemideae</taxon>
        <taxon>Anthemidinae</taxon>
        <taxon>Tanacetum</taxon>
    </lineage>
</organism>
<dbReference type="EMBL" id="BQNB010018182">
    <property type="protein sequence ID" value="GJT71613.1"/>
    <property type="molecule type" value="Genomic_DNA"/>
</dbReference>
<proteinExistence type="predicted"/>
<name>A0ABQ5G8L9_9ASTR</name>
<dbReference type="Proteomes" id="UP001151760">
    <property type="component" value="Unassembled WGS sequence"/>
</dbReference>
<keyword evidence="2" id="KW-1185">Reference proteome</keyword>
<comment type="caution">
    <text evidence="1">The sequence shown here is derived from an EMBL/GenBank/DDBJ whole genome shotgun (WGS) entry which is preliminary data.</text>
</comment>
<sequence>MSSTVIGDHKLSHKQEVGIYDGTKLHDTEAHKQVESCVMLVLMVMAAMMYGGDVGSGGSDWRLEWPLWCVTARMIARRWGGGGSWVVRRLVVGSGDRGGVRSGGWRWCGGRWSGVGDGMMMVVM</sequence>
<evidence type="ECO:0000313" key="2">
    <source>
        <dbReference type="Proteomes" id="UP001151760"/>
    </source>
</evidence>
<evidence type="ECO:0000313" key="1">
    <source>
        <dbReference type="EMBL" id="GJT71613.1"/>
    </source>
</evidence>